<dbReference type="Proteomes" id="UP000184082">
    <property type="component" value="Unassembled WGS sequence"/>
</dbReference>
<evidence type="ECO:0000256" key="3">
    <source>
        <dbReference type="ARBA" id="ARBA00022692"/>
    </source>
</evidence>
<dbReference type="InterPro" id="IPR052159">
    <property type="entry name" value="Competence_DNA_uptake"/>
</dbReference>
<feature type="transmembrane region" description="Helical" evidence="6">
    <location>
        <begin position="496"/>
        <end position="514"/>
    </location>
</feature>
<dbReference type="GO" id="GO:0005886">
    <property type="term" value="C:plasma membrane"/>
    <property type="evidence" value="ECO:0007669"/>
    <property type="project" value="UniProtKB-SubCell"/>
</dbReference>
<feature type="transmembrane region" description="Helical" evidence="6">
    <location>
        <begin position="31"/>
        <end position="48"/>
    </location>
</feature>
<name>A0A1M6ME68_9FIRM</name>
<dbReference type="InterPro" id="IPR025405">
    <property type="entry name" value="DUF4131"/>
</dbReference>
<comment type="subcellular location">
    <subcellularLocation>
        <location evidence="1">Cell membrane</location>
        <topology evidence="1">Multi-pass membrane protein</topology>
    </subcellularLocation>
</comment>
<evidence type="ECO:0000313" key="8">
    <source>
        <dbReference type="EMBL" id="SHJ81613.1"/>
    </source>
</evidence>
<dbReference type="InterPro" id="IPR036866">
    <property type="entry name" value="RibonucZ/Hydroxyglut_hydro"/>
</dbReference>
<feature type="transmembrane region" description="Helical" evidence="6">
    <location>
        <begin position="7"/>
        <end position="25"/>
    </location>
</feature>
<evidence type="ECO:0000256" key="1">
    <source>
        <dbReference type="ARBA" id="ARBA00004651"/>
    </source>
</evidence>
<feature type="transmembrane region" description="Helical" evidence="6">
    <location>
        <begin position="274"/>
        <end position="291"/>
    </location>
</feature>
<feature type="domain" description="Metallo-beta-lactamase" evidence="7">
    <location>
        <begin position="527"/>
        <end position="726"/>
    </location>
</feature>
<dbReference type="SMART" id="SM00849">
    <property type="entry name" value="Lactamase_B"/>
    <property type="match status" value="1"/>
</dbReference>
<dbReference type="InterPro" id="IPR004477">
    <property type="entry name" value="ComEC_N"/>
</dbReference>
<keyword evidence="5 6" id="KW-0472">Membrane</keyword>
<feature type="transmembrane region" description="Helical" evidence="6">
    <location>
        <begin position="430"/>
        <end position="447"/>
    </location>
</feature>
<reference evidence="8 9" key="1">
    <citation type="submission" date="2016-11" db="EMBL/GenBank/DDBJ databases">
        <authorList>
            <person name="Jaros S."/>
            <person name="Januszkiewicz K."/>
            <person name="Wedrychowicz H."/>
        </authorList>
    </citation>
    <scope>NUCLEOTIDE SEQUENCE [LARGE SCALE GENOMIC DNA]</scope>
    <source>
        <strain evidence="8 9">DSM 14501</strain>
    </source>
</reference>
<keyword evidence="2" id="KW-1003">Cell membrane</keyword>
<dbReference type="NCBIfam" id="TIGR00360">
    <property type="entry name" value="ComEC_N-term"/>
    <property type="match status" value="1"/>
</dbReference>
<feature type="transmembrane region" description="Helical" evidence="6">
    <location>
        <begin position="467"/>
        <end position="484"/>
    </location>
</feature>
<evidence type="ECO:0000256" key="5">
    <source>
        <dbReference type="ARBA" id="ARBA00023136"/>
    </source>
</evidence>
<dbReference type="Pfam" id="PF13567">
    <property type="entry name" value="DUF4131"/>
    <property type="match status" value="1"/>
</dbReference>
<feature type="transmembrane region" description="Helical" evidence="6">
    <location>
        <begin position="55"/>
        <end position="76"/>
    </location>
</feature>
<dbReference type="Pfam" id="PF03772">
    <property type="entry name" value="Competence"/>
    <property type="match status" value="1"/>
</dbReference>
<dbReference type="CDD" id="cd07731">
    <property type="entry name" value="ComA-like_MBL-fold"/>
    <property type="match status" value="1"/>
</dbReference>
<dbReference type="RefSeq" id="WP_072965810.1">
    <property type="nucleotide sequence ID" value="NZ_FRAJ01000004.1"/>
</dbReference>
<evidence type="ECO:0000256" key="4">
    <source>
        <dbReference type="ARBA" id="ARBA00022989"/>
    </source>
</evidence>
<dbReference type="AlphaFoldDB" id="A0A1M6ME68"/>
<gene>
    <name evidence="8" type="ORF">SAMN02745883_00500</name>
</gene>
<evidence type="ECO:0000313" key="9">
    <source>
        <dbReference type="Proteomes" id="UP000184082"/>
    </source>
</evidence>
<dbReference type="Pfam" id="PF00753">
    <property type="entry name" value="Lactamase_B"/>
    <property type="match status" value="1"/>
</dbReference>
<dbReference type="SUPFAM" id="SSF56281">
    <property type="entry name" value="Metallo-hydrolase/oxidoreductase"/>
    <property type="match status" value="1"/>
</dbReference>
<evidence type="ECO:0000259" key="7">
    <source>
        <dbReference type="SMART" id="SM00849"/>
    </source>
</evidence>
<evidence type="ECO:0000256" key="6">
    <source>
        <dbReference type="SAM" id="Phobius"/>
    </source>
</evidence>
<feature type="transmembrane region" description="Helical" evidence="6">
    <location>
        <begin position="374"/>
        <end position="393"/>
    </location>
</feature>
<feature type="transmembrane region" description="Helical" evidence="6">
    <location>
        <begin position="399"/>
        <end position="423"/>
    </location>
</feature>
<sequence length="777" mass="89842">MPLNRRPLVILTISYIVGIIAEYYISFPIFILVVILLLSFIVLLIFVFTCSKNAYAILIFCFFILGTLNMNLNYTYNGKLQIFNNKEVKVIGNIVFLNQNTLDKYILYTEKIIYKNKFYKINEKVILKIFNHKKVNLNNKKVLIKGRFQAFKGPRNPKMFDYRLYLKSQKVYKIMYVKDFDIKIIGKADLSSLKTIKQNIKYILYKKVLKILGGNEGKVALSLIFGDKKIIDESLYDTFKNAGIAHILAISGLHFGILYLFIEQILKIFKIKNNIRVVVILIFIWFFAFLIGFKPSVFRAVSLLTLYLISNNIDRRYDLYASLSFICFTALLINPLILFNVGFQLSFVAVLSLGMFYNKIYSKLKYLPDFFAKLLASSIAVEIGIWPIIAYHFNIFSLWAVFFNIPVIFIIGYILPITLLFFVSTFINQTVAYFIGYIDEVLIKSLINISKLSSYVPFSKIDVISPNMYFIVFYYLSLIILFNMKEIAAKYKINKKSIVFIILCFLVLMINFKIKNELTMVFFDVGQGDCILIKTPMGKKILIDGGKSRDNNFLPHLLLKNQINKIDMIILTHVHSDHIGGVIDVLKMLNVKQIIIGSDDFLTDEFLELKRIIDKKKVKLIKVNMGEVITFEKDLKIKIIHPPLNIMKNTSDDINNNSLVNLLQFKDIKLLFTGDIHYEAERYIISHMDSVDIDILKVAHHGSDTSTSEQFLDFFTPDIAIIQVGKNVFGHPSEKVLKLLKENKVKVYRNDICGAVIIKTNGKNIKVYEFMNSYLRR</sequence>
<dbReference type="NCBIfam" id="TIGR00361">
    <property type="entry name" value="ComEC_Rec2"/>
    <property type="match status" value="1"/>
</dbReference>
<dbReference type="InterPro" id="IPR004797">
    <property type="entry name" value="Competence_ComEC/Rec2"/>
</dbReference>
<dbReference type="PANTHER" id="PTHR30619">
    <property type="entry name" value="DNA INTERNALIZATION/COMPETENCE PROTEIN COMEC/REC2"/>
    <property type="match status" value="1"/>
</dbReference>
<organism evidence="8 9">
    <name type="scientific">Caminicella sporogenes DSM 14501</name>
    <dbReference type="NCBI Taxonomy" id="1121266"/>
    <lineage>
        <taxon>Bacteria</taxon>
        <taxon>Bacillati</taxon>
        <taxon>Bacillota</taxon>
        <taxon>Clostridia</taxon>
        <taxon>Peptostreptococcales</taxon>
        <taxon>Caminicellaceae</taxon>
        <taxon>Caminicella</taxon>
    </lineage>
</organism>
<dbReference type="PANTHER" id="PTHR30619:SF7">
    <property type="entry name" value="BETA-LACTAMASE DOMAIN PROTEIN"/>
    <property type="match status" value="1"/>
</dbReference>
<evidence type="ECO:0000256" key="2">
    <source>
        <dbReference type="ARBA" id="ARBA00022475"/>
    </source>
</evidence>
<proteinExistence type="predicted"/>
<dbReference type="Gene3D" id="3.60.15.10">
    <property type="entry name" value="Ribonuclease Z/Hydroxyacylglutathione hydrolase-like"/>
    <property type="match status" value="1"/>
</dbReference>
<keyword evidence="4 6" id="KW-1133">Transmembrane helix</keyword>
<feature type="transmembrane region" description="Helical" evidence="6">
    <location>
        <begin position="243"/>
        <end position="262"/>
    </location>
</feature>
<dbReference type="GO" id="GO:0030420">
    <property type="term" value="P:establishment of competence for transformation"/>
    <property type="evidence" value="ECO:0007669"/>
    <property type="project" value="InterPro"/>
</dbReference>
<dbReference type="EMBL" id="FRAJ01000004">
    <property type="protein sequence ID" value="SHJ81613.1"/>
    <property type="molecule type" value="Genomic_DNA"/>
</dbReference>
<keyword evidence="9" id="KW-1185">Reference proteome</keyword>
<accession>A0A1M6ME68</accession>
<dbReference type="STRING" id="1121266.SAMN02745883_00500"/>
<protein>
    <submittedName>
        <fullName evidence="8">Competence protein ComEC</fullName>
    </submittedName>
</protein>
<keyword evidence="3 6" id="KW-0812">Transmembrane</keyword>
<dbReference type="InterPro" id="IPR035681">
    <property type="entry name" value="ComA-like_MBL"/>
</dbReference>
<dbReference type="InterPro" id="IPR001279">
    <property type="entry name" value="Metallo-B-lactamas"/>
</dbReference>